<sequence length="78" mass="8086">MDRFFGYAGLLVLGLTGTTISSAVAGDPVPVVIPGVAAFVLVALHHVATNERGDGDLDDNRDGLTDVYPDGHGQEGHQ</sequence>
<evidence type="ECO:0000313" key="2">
    <source>
        <dbReference type="EMBL" id="MBX0304737.1"/>
    </source>
</evidence>
<proteinExistence type="predicted"/>
<dbReference type="AlphaFoldDB" id="A0A8J8C8Y0"/>
<reference evidence="2" key="1">
    <citation type="submission" date="2021-06" db="EMBL/GenBank/DDBJ databases">
        <title>Halomicroarcula sp. F24A a new haloarchaeum isolated from saline soil.</title>
        <authorList>
            <person name="Duran-Viseras A."/>
            <person name="Sanchez-Porro C."/>
            <person name="Ventosa A."/>
        </authorList>
    </citation>
    <scope>NUCLEOTIDE SEQUENCE</scope>
    <source>
        <strain evidence="2">F24A</strain>
    </source>
</reference>
<dbReference type="Proteomes" id="UP000783863">
    <property type="component" value="Unassembled WGS sequence"/>
</dbReference>
<organism evidence="2 3">
    <name type="scientific">Haloarcula salinisoli</name>
    <dbReference type="NCBI Taxonomy" id="2487746"/>
    <lineage>
        <taxon>Archaea</taxon>
        <taxon>Methanobacteriati</taxon>
        <taxon>Methanobacteriota</taxon>
        <taxon>Stenosarchaea group</taxon>
        <taxon>Halobacteria</taxon>
        <taxon>Halobacteriales</taxon>
        <taxon>Haloarculaceae</taxon>
        <taxon>Haloarcula</taxon>
    </lineage>
</organism>
<evidence type="ECO:0000256" key="1">
    <source>
        <dbReference type="SAM" id="MobiDB-lite"/>
    </source>
</evidence>
<protein>
    <submittedName>
        <fullName evidence="2">Uncharacterized protein</fullName>
    </submittedName>
</protein>
<name>A0A8J8C8Y0_9EURY</name>
<dbReference type="EMBL" id="RKLQ01000002">
    <property type="protein sequence ID" value="MBX0304737.1"/>
    <property type="molecule type" value="Genomic_DNA"/>
</dbReference>
<accession>A0A8J8C8Y0</accession>
<keyword evidence="3" id="KW-1185">Reference proteome</keyword>
<feature type="compositionally biased region" description="Basic and acidic residues" evidence="1">
    <location>
        <begin position="51"/>
        <end position="64"/>
    </location>
</feature>
<feature type="region of interest" description="Disordered" evidence="1">
    <location>
        <begin position="51"/>
        <end position="78"/>
    </location>
</feature>
<dbReference type="RefSeq" id="WP_220588940.1">
    <property type="nucleotide sequence ID" value="NZ_RKLQ01000002.1"/>
</dbReference>
<evidence type="ECO:0000313" key="3">
    <source>
        <dbReference type="Proteomes" id="UP000783863"/>
    </source>
</evidence>
<gene>
    <name evidence="2" type="ORF">EGD98_13755</name>
</gene>
<comment type="caution">
    <text evidence="2">The sequence shown here is derived from an EMBL/GenBank/DDBJ whole genome shotgun (WGS) entry which is preliminary data.</text>
</comment>